<dbReference type="Pfam" id="PF22594">
    <property type="entry name" value="GTP-eEF1A_C"/>
    <property type="match status" value="1"/>
</dbReference>
<evidence type="ECO:0000256" key="4">
    <source>
        <dbReference type="ARBA" id="ARBA00022842"/>
    </source>
</evidence>
<feature type="domain" description="Tr-type G" evidence="8">
    <location>
        <begin position="5"/>
        <end position="228"/>
    </location>
</feature>
<dbReference type="EC" id="3.6.5.3" evidence="7"/>
<dbReference type="NCBIfam" id="TIGR00483">
    <property type="entry name" value="EF-1_alpha"/>
    <property type="match status" value="1"/>
</dbReference>
<dbReference type="EMBL" id="QEFP02000017">
    <property type="protein sequence ID" value="MCC5447261.1"/>
    <property type="molecule type" value="Genomic_DNA"/>
</dbReference>
<dbReference type="InterPro" id="IPR009000">
    <property type="entry name" value="Transl_B-barrel_sf"/>
</dbReference>
<dbReference type="Pfam" id="PF03144">
    <property type="entry name" value="GTP_EFTU_D2"/>
    <property type="match status" value="1"/>
</dbReference>
<dbReference type="InterPro" id="IPR004161">
    <property type="entry name" value="EFTu-like_2"/>
</dbReference>
<keyword evidence="2 7" id="KW-0547">Nucleotide-binding</keyword>
<feature type="binding site" evidence="7">
    <location>
        <begin position="14"/>
        <end position="21"/>
    </location>
    <ligand>
        <name>GTP</name>
        <dbReference type="ChEBI" id="CHEBI:37565"/>
    </ligand>
</feature>
<dbReference type="GO" id="GO:0000287">
    <property type="term" value="F:magnesium ion binding"/>
    <property type="evidence" value="ECO:0007669"/>
    <property type="project" value="UniProtKB-UniRule"/>
</dbReference>
<keyword evidence="4 7" id="KW-0460">Magnesium</keyword>
<dbReference type="InterPro" id="IPR009001">
    <property type="entry name" value="Transl_elong_EF1A/Init_IF2_C"/>
</dbReference>
<keyword evidence="1 7" id="KW-0479">Metal-binding</keyword>
<evidence type="ECO:0000313" key="9">
    <source>
        <dbReference type="EMBL" id="MCC5447261.1"/>
    </source>
</evidence>
<dbReference type="CDD" id="cd03705">
    <property type="entry name" value="EF1_alpha_III"/>
    <property type="match status" value="1"/>
</dbReference>
<dbReference type="RefSeq" id="WP_228615485.1">
    <property type="nucleotide sequence ID" value="NZ_QEFP02000017.1"/>
</dbReference>
<dbReference type="InterPro" id="IPR004539">
    <property type="entry name" value="Transl_elong_EF1A_euk/arc"/>
</dbReference>
<dbReference type="SUPFAM" id="SSF50465">
    <property type="entry name" value="EF-Tu/eEF-1alpha/eIF2-gamma C-terminal domain"/>
    <property type="match status" value="1"/>
</dbReference>
<comment type="similarity">
    <text evidence="7">Belongs to the TRAFAC class translation factor GTPase superfamily. Classic translation factor GTPase family. EF-Tu/EF-1A subfamily.</text>
</comment>
<reference evidence="10" key="1">
    <citation type="journal article" date="2015" name="Appl. Environ. Microbiol.">
        <title>Nanoarchaeota, Their Sulfolobales Host, and Nanoarchaeota Virus Distribution across Yellowstone National Park Hot Springs.</title>
        <authorList>
            <person name="Munson-McGee J.H."/>
            <person name="Field E.K."/>
            <person name="Bateson M."/>
            <person name="Rooney C."/>
            <person name="Stepanauskas R."/>
            <person name="Young M.J."/>
        </authorList>
    </citation>
    <scope>NUCLEOTIDE SEQUENCE [LARGE SCALE GENOMIC DNA]</scope>
    <source>
        <strain evidence="10">SCGC AB-777_F03</strain>
    </source>
</reference>
<dbReference type="EMBL" id="QEFP01000013">
    <property type="protein sequence ID" value="PVU68403.1"/>
    <property type="molecule type" value="Genomic_DNA"/>
</dbReference>
<dbReference type="InterPro" id="IPR054696">
    <property type="entry name" value="GTP-eEF1A_C"/>
</dbReference>
<keyword evidence="5 7" id="KW-0648">Protein biosynthesis</keyword>
<keyword evidence="3 7" id="KW-0251">Elongation factor</keyword>
<reference evidence="9" key="4">
    <citation type="submission" date="2021-11" db="EMBL/GenBank/DDBJ databases">
        <authorList>
            <person name="Munson-Mcgee J."/>
            <person name="Field E."/>
            <person name="Bateson M."/>
            <person name="Rooney C."/>
            <person name="Stepanauskas R."/>
            <person name="Young M."/>
        </authorList>
    </citation>
    <scope>NUCLEOTIDE SEQUENCE</scope>
    <source>
        <strain evidence="9">SCGC AB-777_F03</strain>
    </source>
</reference>
<reference evidence="9" key="2">
    <citation type="submission" date="2017-05" db="EMBL/GenBank/DDBJ databases">
        <authorList>
            <person name="Munson-Mcgee J.H."/>
        </authorList>
    </citation>
    <scope>NUCLEOTIDE SEQUENCE</scope>
    <source>
        <strain evidence="9">SCGC AB-777_F03</strain>
    </source>
</reference>
<feature type="binding site" evidence="7">
    <location>
        <position position="21"/>
    </location>
    <ligand>
        <name>Mg(2+)</name>
        <dbReference type="ChEBI" id="CHEBI:18420"/>
    </ligand>
</feature>
<evidence type="ECO:0000256" key="1">
    <source>
        <dbReference type="ARBA" id="ARBA00022723"/>
    </source>
</evidence>
<dbReference type="FunFam" id="2.40.30.10:FF:000005">
    <property type="entry name" value="Elongation factor 1-alpha"/>
    <property type="match status" value="1"/>
</dbReference>
<organism evidence="10">
    <name type="scientific">Nanobsidianus stetteri</name>
    <dbReference type="NCBI Taxonomy" id="1294122"/>
    <lineage>
        <taxon>Archaea</taxon>
        <taxon>Nanobdellota</taxon>
        <taxon>Candidatus Nanoarchaeia</taxon>
        <taxon>Nanoarchaeales</taxon>
        <taxon>Nanopusillaceae</taxon>
        <taxon>Candidatus Nanobsidianus</taxon>
    </lineage>
</organism>
<keyword evidence="7" id="KW-0378">Hydrolase</keyword>
<dbReference type="SUPFAM" id="SSF52540">
    <property type="entry name" value="P-loop containing nucleoside triphosphate hydrolases"/>
    <property type="match status" value="1"/>
</dbReference>
<dbReference type="FunFam" id="2.40.30.10:FF:000115">
    <property type="entry name" value="Eukaryotic translation elongation factor 1 alpha"/>
    <property type="match status" value="1"/>
</dbReference>
<evidence type="ECO:0000259" key="8">
    <source>
        <dbReference type="PROSITE" id="PS51722"/>
    </source>
</evidence>
<comment type="caution">
    <text evidence="10">The sequence shown here is derived from an EMBL/GenBank/DDBJ whole genome shotgun (WGS) entry which is preliminary data.</text>
</comment>
<evidence type="ECO:0000256" key="6">
    <source>
        <dbReference type="ARBA" id="ARBA00023134"/>
    </source>
</evidence>
<accession>A0A2T9WKP5</accession>
<keyword evidence="7" id="KW-0963">Cytoplasm</keyword>
<dbReference type="Pfam" id="PF00009">
    <property type="entry name" value="GTP_EFTU"/>
    <property type="match status" value="1"/>
</dbReference>
<comment type="subcellular location">
    <subcellularLocation>
        <location evidence="7">Cytoplasm</location>
    </subcellularLocation>
</comment>
<evidence type="ECO:0000256" key="3">
    <source>
        <dbReference type="ARBA" id="ARBA00022768"/>
    </source>
</evidence>
<dbReference type="Proteomes" id="UP000245509">
    <property type="component" value="Unassembled WGS sequence"/>
</dbReference>
<comment type="function">
    <text evidence="7">GTP hydrolase that promotes the GTP-dependent binding of aminoacyl-tRNA to the A-site of ribosomes during protein biosynthesis.</text>
</comment>
<keyword evidence="6 7" id="KW-0342">GTP-binding</keyword>
<dbReference type="GO" id="GO:0005737">
    <property type="term" value="C:cytoplasm"/>
    <property type="evidence" value="ECO:0007669"/>
    <property type="project" value="UniProtKB-SubCell"/>
</dbReference>
<dbReference type="GO" id="GO:0003924">
    <property type="term" value="F:GTPase activity"/>
    <property type="evidence" value="ECO:0007669"/>
    <property type="project" value="UniProtKB-UniRule"/>
</dbReference>
<name>A0A2T9WKP5_NANST</name>
<evidence type="ECO:0000256" key="7">
    <source>
        <dbReference type="HAMAP-Rule" id="MF_00118"/>
    </source>
</evidence>
<protein>
    <recommendedName>
        <fullName evidence="7">Elongation factor 1-alpha</fullName>
        <shortName evidence="7">EF-1-alpha</shortName>
        <ecNumber evidence="7">3.6.5.3</ecNumber>
    </recommendedName>
    <alternativeName>
        <fullName evidence="7">Elongation factor Tu</fullName>
        <shortName evidence="7">EF-Tu</shortName>
    </alternativeName>
</protein>
<dbReference type="InterPro" id="IPR000795">
    <property type="entry name" value="T_Tr_GTP-bd_dom"/>
</dbReference>
<dbReference type="Gene3D" id="3.40.50.300">
    <property type="entry name" value="P-loop containing nucleotide triphosphate hydrolases"/>
    <property type="match status" value="1"/>
</dbReference>
<feature type="binding site" evidence="7">
    <location>
        <begin position="91"/>
        <end position="95"/>
    </location>
    <ligand>
        <name>GTP</name>
        <dbReference type="ChEBI" id="CHEBI:37565"/>
    </ligand>
</feature>
<dbReference type="SUPFAM" id="SSF50447">
    <property type="entry name" value="Translation proteins"/>
    <property type="match status" value="1"/>
</dbReference>
<evidence type="ECO:0000256" key="5">
    <source>
        <dbReference type="ARBA" id="ARBA00022917"/>
    </source>
</evidence>
<gene>
    <name evidence="7 10" type="primary">tuf</name>
    <name evidence="9" type="ORF">DDW03_002500</name>
    <name evidence="10" type="ORF">DDW03_02540</name>
</gene>
<reference evidence="10" key="3">
    <citation type="submission" date="2017-05" db="EMBL/GenBank/DDBJ databases">
        <authorList>
            <person name="Song R."/>
            <person name="Chenine A.L."/>
            <person name="Ruprecht R.M."/>
        </authorList>
    </citation>
    <scope>NUCLEOTIDE SEQUENCE</scope>
    <source>
        <strain evidence="10">SCGC AB-777_F03</strain>
    </source>
</reference>
<proteinExistence type="inferred from homology"/>
<dbReference type="Gene3D" id="2.40.30.10">
    <property type="entry name" value="Translation factors"/>
    <property type="match status" value="2"/>
</dbReference>
<dbReference type="HAMAP" id="MF_00118_A">
    <property type="entry name" value="EF_Tu_A"/>
    <property type="match status" value="1"/>
</dbReference>
<dbReference type="PROSITE" id="PS51722">
    <property type="entry name" value="G_TR_2"/>
    <property type="match status" value="1"/>
</dbReference>
<evidence type="ECO:0000313" key="10">
    <source>
        <dbReference type="EMBL" id="PVU68403.1"/>
    </source>
</evidence>
<dbReference type="InterPro" id="IPR027417">
    <property type="entry name" value="P-loop_NTPase"/>
</dbReference>
<evidence type="ECO:0000256" key="2">
    <source>
        <dbReference type="ARBA" id="ARBA00022741"/>
    </source>
</evidence>
<dbReference type="InterPro" id="IPR050100">
    <property type="entry name" value="TRAFAC_GTPase_members"/>
</dbReference>
<dbReference type="GO" id="GO:0003746">
    <property type="term" value="F:translation elongation factor activity"/>
    <property type="evidence" value="ECO:0007669"/>
    <property type="project" value="UniProtKB-UniRule"/>
</dbReference>
<comment type="catalytic activity">
    <reaction evidence="7">
        <text>GTP + H2O = GDP + phosphate + H(+)</text>
        <dbReference type="Rhea" id="RHEA:19669"/>
        <dbReference type="ChEBI" id="CHEBI:15377"/>
        <dbReference type="ChEBI" id="CHEBI:15378"/>
        <dbReference type="ChEBI" id="CHEBI:37565"/>
        <dbReference type="ChEBI" id="CHEBI:43474"/>
        <dbReference type="ChEBI" id="CHEBI:58189"/>
        <dbReference type="EC" id="3.6.5.3"/>
    </reaction>
</comment>
<dbReference type="PANTHER" id="PTHR23115">
    <property type="entry name" value="TRANSLATION FACTOR"/>
    <property type="match status" value="1"/>
</dbReference>
<dbReference type="AlphaFoldDB" id="A0A2T9WKP5"/>
<dbReference type="CDD" id="cd03693">
    <property type="entry name" value="EF1_alpha_II"/>
    <property type="match status" value="1"/>
</dbReference>
<dbReference type="GO" id="GO:0005525">
    <property type="term" value="F:GTP binding"/>
    <property type="evidence" value="ECO:0007669"/>
    <property type="project" value="UniProtKB-UniRule"/>
</dbReference>
<sequence>MAREKPHINLIVVGHVDNGKSTLVGRLMVSLNLIDQKVLEELKNIAKELGKETDYLAFLMDKSIEERKRGLTIDVAAIKIPAKKYMLTILDAPGHRDFIKNMISGTAQSDAAILVVSAAPGEAETALSPEGQGREHLLLLRTLGIPQIIVAISKMDAANYDQKRYEQIKNMVLTLAKQIGYTEKQIKAIVPVAAYTSDENVTQKSQKMPWYNGPTIYEAFDLLDEPPRLVDKPLRIPIGDVYNIKGVGLVPTGKVESGRLKPGDKVIFLPSKKPNGVVGEVKSIEMHHEKLDEALPGDNIGFNVKGPESGDILRGDVCGKLGEPLPKLAEEFTARIYVLYHPSAVAVGYTPVIHIHTAAVACKIAEIQSKIDPRTGQEVEKNPQFLKTGDAAIVKFVPTKPLVVERFEDFPNTSLGRFAIRDMNKTIGIGQVLSVKEKQIQLK</sequence>
<dbReference type="NCBIfam" id="NF008969">
    <property type="entry name" value="PRK12317.1"/>
    <property type="match status" value="1"/>
</dbReference>
<comment type="caution">
    <text evidence="7">Lacks conserved residue(s) required for the propagation of feature annotation.</text>
</comment>
<dbReference type="PRINTS" id="PR00315">
    <property type="entry name" value="ELONGATNFCT"/>
</dbReference>